<dbReference type="RefSeq" id="WP_189168079.1">
    <property type="nucleotide sequence ID" value="NZ_BMQB01000001.1"/>
</dbReference>
<reference evidence="1" key="2">
    <citation type="submission" date="2020-09" db="EMBL/GenBank/DDBJ databases">
        <authorList>
            <person name="Sun Q."/>
            <person name="Ohkuma M."/>
        </authorList>
    </citation>
    <scope>NUCLEOTIDE SEQUENCE</scope>
    <source>
        <strain evidence="1">JCM 3090</strain>
    </source>
</reference>
<keyword evidence="2" id="KW-1185">Reference proteome</keyword>
<name>A0A8J3B673_9ACTN</name>
<proteinExistence type="predicted"/>
<reference evidence="1" key="1">
    <citation type="journal article" date="2014" name="Int. J. Syst. Evol. Microbiol.">
        <title>Complete genome sequence of Corynebacterium casei LMG S-19264T (=DSM 44701T), isolated from a smear-ripened cheese.</title>
        <authorList>
            <consortium name="US DOE Joint Genome Institute (JGI-PGF)"/>
            <person name="Walter F."/>
            <person name="Albersmeier A."/>
            <person name="Kalinowski J."/>
            <person name="Ruckert C."/>
        </authorList>
    </citation>
    <scope>NUCLEOTIDE SEQUENCE</scope>
    <source>
        <strain evidence="1">JCM 3090</strain>
    </source>
</reference>
<comment type="caution">
    <text evidence="1">The sequence shown here is derived from an EMBL/GenBank/DDBJ whole genome shotgun (WGS) entry which is preliminary data.</text>
</comment>
<sequence>MSATPTVDPDLLECDDCHAPAGEPHHYACIYLLDLGLGDDDHEVCPPEIHVLLPVEANRFGEPYDRAVADLLSPLFDSGVVTAWRLAFPPGDARHGAGPTVPAERPTLPAGRRWFTVALTLPLAAPQVRAEDTAVWAPVAAVALAGEPVVVHGRQQAAPGRYAVAGDFPYQPASCRDDSGQGRWLAGGRLLICMGCGTDCT</sequence>
<protein>
    <submittedName>
        <fullName evidence="1">Uncharacterized protein</fullName>
    </submittedName>
</protein>
<evidence type="ECO:0000313" key="1">
    <source>
        <dbReference type="EMBL" id="GGJ75605.1"/>
    </source>
</evidence>
<evidence type="ECO:0000313" key="2">
    <source>
        <dbReference type="Proteomes" id="UP000649739"/>
    </source>
</evidence>
<organism evidence="1 2">
    <name type="scientific">Pilimelia anulata</name>
    <dbReference type="NCBI Taxonomy" id="53371"/>
    <lineage>
        <taxon>Bacteria</taxon>
        <taxon>Bacillati</taxon>
        <taxon>Actinomycetota</taxon>
        <taxon>Actinomycetes</taxon>
        <taxon>Micromonosporales</taxon>
        <taxon>Micromonosporaceae</taxon>
        <taxon>Pilimelia</taxon>
    </lineage>
</organism>
<gene>
    <name evidence="1" type="ORF">GCM10010123_01990</name>
</gene>
<dbReference type="AlphaFoldDB" id="A0A8J3B673"/>
<dbReference type="EMBL" id="BMQB01000001">
    <property type="protein sequence ID" value="GGJ75605.1"/>
    <property type="molecule type" value="Genomic_DNA"/>
</dbReference>
<accession>A0A8J3B673</accession>
<dbReference type="Proteomes" id="UP000649739">
    <property type="component" value="Unassembled WGS sequence"/>
</dbReference>